<dbReference type="eggNOG" id="COG0726">
    <property type="taxonomic scope" value="Bacteria"/>
</dbReference>
<proteinExistence type="predicted"/>
<evidence type="ECO:0000256" key="1">
    <source>
        <dbReference type="ARBA" id="ARBA00022729"/>
    </source>
</evidence>
<dbReference type="EMBL" id="CP002691">
    <property type="protein sequence ID" value="AEE53939.1"/>
    <property type="molecule type" value="Genomic_DNA"/>
</dbReference>
<keyword evidence="1 2" id="KW-0732">Signal</keyword>
<reference key="2">
    <citation type="submission" date="2011-04" db="EMBL/GenBank/DDBJ databases">
        <title>Complete sequence of chromosome of Haliscomenobacter hydrossis DSM 1100.</title>
        <authorList>
            <consortium name="US DOE Joint Genome Institute (JGI-PGF)"/>
            <person name="Lucas S."/>
            <person name="Han J."/>
            <person name="Lapidus A."/>
            <person name="Bruce D."/>
            <person name="Goodwin L."/>
            <person name="Pitluck S."/>
            <person name="Peters L."/>
            <person name="Kyrpides N."/>
            <person name="Mavromatis K."/>
            <person name="Ivanova N."/>
            <person name="Ovchinnikova G."/>
            <person name="Pagani I."/>
            <person name="Daligault H."/>
            <person name="Detter J.C."/>
            <person name="Han C."/>
            <person name="Land M."/>
            <person name="Hauser L."/>
            <person name="Markowitz V."/>
            <person name="Cheng J.-F."/>
            <person name="Hugenholtz P."/>
            <person name="Woyke T."/>
            <person name="Wu D."/>
            <person name="Verbarg S."/>
            <person name="Frueling A."/>
            <person name="Brambilla E."/>
            <person name="Klenk H.-P."/>
            <person name="Eisen J.A."/>
        </authorList>
    </citation>
    <scope>NUCLEOTIDE SEQUENCE</scope>
    <source>
        <strain>DSM 1100</strain>
    </source>
</reference>
<dbReference type="PANTHER" id="PTHR34216:SF11">
    <property type="entry name" value="CHITOOLIGOSACCHARIDE DEACETYLASE"/>
    <property type="match status" value="1"/>
</dbReference>
<protein>
    <submittedName>
        <fullName evidence="4">Polysaccharide deacetylase</fullName>
    </submittedName>
</protein>
<dbReference type="HOGENOM" id="CLU_1025623_0_0_10"/>
<feature type="chain" id="PRO_5003317456" evidence="2">
    <location>
        <begin position="20"/>
        <end position="266"/>
    </location>
</feature>
<dbReference type="PROSITE" id="PS51677">
    <property type="entry name" value="NODB"/>
    <property type="match status" value="1"/>
</dbReference>
<organism evidence="4 5">
    <name type="scientific">Haliscomenobacter hydrossis (strain ATCC 27775 / DSM 1100 / LMG 10767 / O)</name>
    <dbReference type="NCBI Taxonomy" id="760192"/>
    <lineage>
        <taxon>Bacteria</taxon>
        <taxon>Pseudomonadati</taxon>
        <taxon>Bacteroidota</taxon>
        <taxon>Saprospiria</taxon>
        <taxon>Saprospirales</taxon>
        <taxon>Haliscomenobacteraceae</taxon>
        <taxon>Haliscomenobacter</taxon>
    </lineage>
</organism>
<dbReference type="InterPro" id="IPR051398">
    <property type="entry name" value="Polysacch_Deacetylase"/>
</dbReference>
<dbReference type="AlphaFoldDB" id="F4L2M1"/>
<dbReference type="Gene3D" id="3.20.20.370">
    <property type="entry name" value="Glycoside hydrolase/deacetylase"/>
    <property type="match status" value="1"/>
</dbReference>
<dbReference type="KEGG" id="hhy:Halhy_6117"/>
<dbReference type="Pfam" id="PF01522">
    <property type="entry name" value="Polysacc_deac_1"/>
    <property type="match status" value="1"/>
</dbReference>
<dbReference type="SUPFAM" id="SSF88713">
    <property type="entry name" value="Glycoside hydrolase/deacetylase"/>
    <property type="match status" value="1"/>
</dbReference>
<dbReference type="STRING" id="760192.Halhy_6117"/>
<name>F4L2M1_HALH1</name>
<sequence>MKTYTFLLAIFLLSANVHAQVNTWNGKKCTVVLTYDDAISQHLDNAVPVLDSLGLKATFYVTAYSAAVRDRLNDWKKLASNGHELGNHTLFHPCIGNTPGREWVRPENDLSQYSVARMVNEVRMTNTFLQALDGKTQRTFAFTCGDMKIGDSAFITPLKNDFVAARAVRHELHKINEIDLYNVDCYMVNGESAEQIIAWVKKAMDTQSLLVLLFHGVGGGNSLDVSIPAHRKVLQFLKQNEKDIWVAPMLEVAEHVKTWQSQGSKK</sequence>
<feature type="domain" description="NodB homology" evidence="3">
    <location>
        <begin position="29"/>
        <end position="247"/>
    </location>
</feature>
<dbReference type="GO" id="GO:0016810">
    <property type="term" value="F:hydrolase activity, acting on carbon-nitrogen (but not peptide) bonds"/>
    <property type="evidence" value="ECO:0007669"/>
    <property type="project" value="InterPro"/>
</dbReference>
<dbReference type="RefSeq" id="WP_013768461.1">
    <property type="nucleotide sequence ID" value="NC_015510.1"/>
</dbReference>
<gene>
    <name evidence="4" type="ordered locus">Halhy_6117</name>
</gene>
<dbReference type="Proteomes" id="UP000008461">
    <property type="component" value="Chromosome"/>
</dbReference>
<evidence type="ECO:0000313" key="5">
    <source>
        <dbReference type="Proteomes" id="UP000008461"/>
    </source>
</evidence>
<keyword evidence="5" id="KW-1185">Reference proteome</keyword>
<dbReference type="InterPro" id="IPR002509">
    <property type="entry name" value="NODB_dom"/>
</dbReference>
<dbReference type="PANTHER" id="PTHR34216">
    <property type="match status" value="1"/>
</dbReference>
<evidence type="ECO:0000313" key="4">
    <source>
        <dbReference type="EMBL" id="AEE53939.1"/>
    </source>
</evidence>
<evidence type="ECO:0000259" key="3">
    <source>
        <dbReference type="PROSITE" id="PS51677"/>
    </source>
</evidence>
<feature type="signal peptide" evidence="2">
    <location>
        <begin position="1"/>
        <end position="19"/>
    </location>
</feature>
<reference evidence="4 5" key="1">
    <citation type="journal article" date="2011" name="Stand. Genomic Sci.">
        <title>Complete genome sequence of Haliscomenobacter hydrossis type strain (O).</title>
        <authorList>
            <consortium name="US DOE Joint Genome Institute (JGI-PGF)"/>
            <person name="Daligault H."/>
            <person name="Lapidus A."/>
            <person name="Zeytun A."/>
            <person name="Nolan M."/>
            <person name="Lucas S."/>
            <person name="Del Rio T.G."/>
            <person name="Tice H."/>
            <person name="Cheng J.F."/>
            <person name="Tapia R."/>
            <person name="Han C."/>
            <person name="Goodwin L."/>
            <person name="Pitluck S."/>
            <person name="Liolios K."/>
            <person name="Pagani I."/>
            <person name="Ivanova N."/>
            <person name="Huntemann M."/>
            <person name="Mavromatis K."/>
            <person name="Mikhailova N."/>
            <person name="Pati A."/>
            <person name="Chen A."/>
            <person name="Palaniappan K."/>
            <person name="Land M."/>
            <person name="Hauser L."/>
            <person name="Brambilla E.M."/>
            <person name="Rohde M."/>
            <person name="Verbarg S."/>
            <person name="Goker M."/>
            <person name="Bristow J."/>
            <person name="Eisen J.A."/>
            <person name="Markowitz V."/>
            <person name="Hugenholtz P."/>
            <person name="Kyrpides N.C."/>
            <person name="Klenk H.P."/>
            <person name="Woyke T."/>
        </authorList>
    </citation>
    <scope>NUCLEOTIDE SEQUENCE [LARGE SCALE GENOMIC DNA]</scope>
    <source>
        <strain evidence="5">ATCC 27775 / DSM 1100 / LMG 10767 / O</strain>
    </source>
</reference>
<dbReference type="InterPro" id="IPR011330">
    <property type="entry name" value="Glyco_hydro/deAcase_b/a-brl"/>
</dbReference>
<evidence type="ECO:0000256" key="2">
    <source>
        <dbReference type="SAM" id="SignalP"/>
    </source>
</evidence>
<dbReference type="GO" id="GO:0005975">
    <property type="term" value="P:carbohydrate metabolic process"/>
    <property type="evidence" value="ECO:0007669"/>
    <property type="project" value="InterPro"/>
</dbReference>
<accession>F4L2M1</accession>
<dbReference type="CDD" id="cd10967">
    <property type="entry name" value="CE4_GLA_like_6s"/>
    <property type="match status" value="1"/>
</dbReference>